<dbReference type="EMBL" id="BMQA01000028">
    <property type="protein sequence ID" value="GGJ43766.1"/>
    <property type="molecule type" value="Genomic_DNA"/>
</dbReference>
<gene>
    <name evidence="1" type="ORF">GCM10010121_063740</name>
</gene>
<proteinExistence type="predicted"/>
<reference evidence="1" key="1">
    <citation type="journal article" date="2014" name="Int. J. Syst. Evol. Microbiol.">
        <title>Complete genome sequence of Corynebacterium casei LMG S-19264T (=DSM 44701T), isolated from a smear-ripened cheese.</title>
        <authorList>
            <consortium name="US DOE Joint Genome Institute (JGI-PGF)"/>
            <person name="Walter F."/>
            <person name="Albersmeier A."/>
            <person name="Kalinowski J."/>
            <person name="Ruckert C."/>
        </authorList>
    </citation>
    <scope>NUCLEOTIDE SEQUENCE</scope>
    <source>
        <strain evidence="1">JCM 3086</strain>
    </source>
</reference>
<accession>A0A917L4A7</accession>
<reference evidence="1" key="2">
    <citation type="submission" date="2020-09" db="EMBL/GenBank/DDBJ databases">
        <authorList>
            <person name="Sun Q."/>
            <person name="Ohkuma M."/>
        </authorList>
    </citation>
    <scope>NUCLEOTIDE SEQUENCE</scope>
    <source>
        <strain evidence="1">JCM 3086</strain>
    </source>
</reference>
<keyword evidence="2" id="KW-1185">Reference proteome</keyword>
<evidence type="ECO:0000313" key="2">
    <source>
        <dbReference type="Proteomes" id="UP000657574"/>
    </source>
</evidence>
<dbReference type="Proteomes" id="UP000657574">
    <property type="component" value="Unassembled WGS sequence"/>
</dbReference>
<dbReference type="AlphaFoldDB" id="A0A917L4A7"/>
<comment type="caution">
    <text evidence="1">The sequence shown here is derived from an EMBL/GenBank/DDBJ whole genome shotgun (WGS) entry which is preliminary data.</text>
</comment>
<protein>
    <submittedName>
        <fullName evidence="1">Uncharacterized protein</fullName>
    </submittedName>
</protein>
<name>A0A917L4A7_9ACTN</name>
<dbReference type="RefSeq" id="WP_189314732.1">
    <property type="nucleotide sequence ID" value="NZ_BMQA01000028.1"/>
</dbReference>
<evidence type="ECO:0000313" key="1">
    <source>
        <dbReference type="EMBL" id="GGJ43766.1"/>
    </source>
</evidence>
<organism evidence="1 2">
    <name type="scientific">Streptomyces brasiliensis</name>
    <dbReference type="NCBI Taxonomy" id="1954"/>
    <lineage>
        <taxon>Bacteria</taxon>
        <taxon>Bacillati</taxon>
        <taxon>Actinomycetota</taxon>
        <taxon>Actinomycetes</taxon>
        <taxon>Kitasatosporales</taxon>
        <taxon>Streptomycetaceae</taxon>
        <taxon>Streptomyces</taxon>
    </lineage>
</organism>
<sequence>MKDDTREFLAAVLDAINIPAPATFADREAFQLLLEDRVLDAVVALTGALGEPPAADWGLGWHTDYLRKRLATKPPTTYRHYDADGGAA</sequence>